<dbReference type="RefSeq" id="WP_074199226.1">
    <property type="nucleotide sequence ID" value="NZ_FSQZ01000001.1"/>
</dbReference>
<dbReference type="Proteomes" id="UP000185093">
    <property type="component" value="Unassembled WGS sequence"/>
</dbReference>
<keyword evidence="2" id="KW-1185">Reference proteome</keyword>
<proteinExistence type="predicted"/>
<organism evidence="1 2">
    <name type="scientific">Acetomicrobium flavidum</name>
    <dbReference type="NCBI Taxonomy" id="49896"/>
    <lineage>
        <taxon>Bacteria</taxon>
        <taxon>Thermotogati</taxon>
        <taxon>Synergistota</taxon>
        <taxon>Synergistia</taxon>
        <taxon>Synergistales</taxon>
        <taxon>Acetomicrobiaceae</taxon>
        <taxon>Acetomicrobium</taxon>
    </lineage>
</organism>
<protein>
    <recommendedName>
        <fullName evidence="3">FlgN protein</fullName>
    </recommendedName>
</protein>
<sequence length="153" mass="16638">MIVEGDLTFRESARKLADVIEAMALKLEGTAGLLKNERLLLAGKDYASLQSLLKELERSVSDFLGLEAERDRLAGQLACVLGCDPKMSEIASNLEEEASKPLVDAADRLQRSIKGLKSEFEITSRLLDESKKLGDLVLSQLRGLTGSGFSVRG</sequence>
<evidence type="ECO:0000313" key="2">
    <source>
        <dbReference type="Proteomes" id="UP000185093"/>
    </source>
</evidence>
<evidence type="ECO:0000313" key="1">
    <source>
        <dbReference type="EMBL" id="SIN64324.1"/>
    </source>
</evidence>
<evidence type="ECO:0008006" key="3">
    <source>
        <dbReference type="Google" id="ProtNLM"/>
    </source>
</evidence>
<reference evidence="1 2" key="1">
    <citation type="submission" date="2016-11" db="EMBL/GenBank/DDBJ databases">
        <authorList>
            <person name="Varghese N."/>
            <person name="Submissions S."/>
        </authorList>
    </citation>
    <scope>NUCLEOTIDE SEQUENCE [LARGE SCALE GENOMIC DNA]</scope>
    <source>
        <strain evidence="1 2">DSM 20664</strain>
    </source>
</reference>
<name>A0ABY1JC03_9BACT</name>
<dbReference type="EMBL" id="FSQZ01000001">
    <property type="protein sequence ID" value="SIN64324.1"/>
    <property type="molecule type" value="Genomic_DNA"/>
</dbReference>
<comment type="caution">
    <text evidence="1">The sequence shown here is derived from an EMBL/GenBank/DDBJ whole genome shotgun (WGS) entry which is preliminary data.</text>
</comment>
<dbReference type="Gene3D" id="1.20.58.300">
    <property type="entry name" value="FlgN-like"/>
    <property type="match status" value="1"/>
</dbReference>
<accession>A0ABY1JC03</accession>
<gene>
    <name evidence="1" type="ORF">SAMN05444368_0585</name>
</gene>